<reference evidence="1" key="1">
    <citation type="submission" date="2021-06" db="EMBL/GenBank/DDBJ databases">
        <authorList>
            <person name="Kallberg Y."/>
            <person name="Tangrot J."/>
            <person name="Rosling A."/>
        </authorList>
    </citation>
    <scope>NUCLEOTIDE SEQUENCE</scope>
    <source>
        <strain evidence="1">IN212</strain>
    </source>
</reference>
<feature type="non-terminal residue" evidence="1">
    <location>
        <position position="1"/>
    </location>
</feature>
<feature type="non-terminal residue" evidence="1">
    <location>
        <position position="112"/>
    </location>
</feature>
<organism evidence="1 2">
    <name type="scientific">Racocetra fulgida</name>
    <dbReference type="NCBI Taxonomy" id="60492"/>
    <lineage>
        <taxon>Eukaryota</taxon>
        <taxon>Fungi</taxon>
        <taxon>Fungi incertae sedis</taxon>
        <taxon>Mucoromycota</taxon>
        <taxon>Glomeromycotina</taxon>
        <taxon>Glomeromycetes</taxon>
        <taxon>Diversisporales</taxon>
        <taxon>Gigasporaceae</taxon>
        <taxon>Racocetra</taxon>
    </lineage>
</organism>
<keyword evidence="2" id="KW-1185">Reference proteome</keyword>
<dbReference type="EMBL" id="CAJVPZ010065515">
    <property type="protein sequence ID" value="CAG8795350.1"/>
    <property type="molecule type" value="Genomic_DNA"/>
</dbReference>
<evidence type="ECO:0000313" key="1">
    <source>
        <dbReference type="EMBL" id="CAG8795350.1"/>
    </source>
</evidence>
<dbReference type="OrthoDB" id="2323426at2759"/>
<comment type="caution">
    <text evidence="1">The sequence shown here is derived from an EMBL/GenBank/DDBJ whole genome shotgun (WGS) entry which is preliminary data.</text>
</comment>
<gene>
    <name evidence="1" type="ORF">RFULGI_LOCUS17170</name>
</gene>
<sequence>KEHKYVQYGLHVVDCARALGWNDLIQKDVYNHMMEYQAKHDIHKNMNDIVKVLSREIWNLNLKPNDLILSGILDTEEIRERNPGFLQMLQDANMLNSFEEIIPRLSLPGKLS</sequence>
<proteinExistence type="predicted"/>
<dbReference type="Proteomes" id="UP000789396">
    <property type="component" value="Unassembled WGS sequence"/>
</dbReference>
<dbReference type="AlphaFoldDB" id="A0A9N9JVE1"/>
<accession>A0A9N9JVE1</accession>
<evidence type="ECO:0000313" key="2">
    <source>
        <dbReference type="Proteomes" id="UP000789396"/>
    </source>
</evidence>
<protein>
    <submittedName>
        <fullName evidence="1">13335_t:CDS:1</fullName>
    </submittedName>
</protein>
<name>A0A9N9JVE1_9GLOM</name>